<dbReference type="AlphaFoldDB" id="A0A7X0RTH7"/>
<protein>
    <submittedName>
        <fullName evidence="1">Uncharacterized protein</fullName>
    </submittedName>
</protein>
<reference evidence="1 2" key="1">
    <citation type="submission" date="2020-08" db="EMBL/GenBank/DDBJ databases">
        <title>Cohnella phylogeny.</title>
        <authorList>
            <person name="Dunlap C."/>
        </authorList>
    </citation>
    <scope>NUCLEOTIDE SEQUENCE [LARGE SCALE GENOMIC DNA]</scope>
    <source>
        <strain evidence="1 2">DSM 28246</strain>
    </source>
</reference>
<keyword evidence="2" id="KW-1185">Reference proteome</keyword>
<dbReference type="EMBL" id="JACJVP010000025">
    <property type="protein sequence ID" value="MBB6672105.1"/>
    <property type="molecule type" value="Genomic_DNA"/>
</dbReference>
<dbReference type="Proteomes" id="UP000547209">
    <property type="component" value="Unassembled WGS sequence"/>
</dbReference>
<gene>
    <name evidence="1" type="ORF">H7C19_15605</name>
</gene>
<organism evidence="1 2">
    <name type="scientific">Cohnella nanjingensis</name>
    <dbReference type="NCBI Taxonomy" id="1387779"/>
    <lineage>
        <taxon>Bacteria</taxon>
        <taxon>Bacillati</taxon>
        <taxon>Bacillota</taxon>
        <taxon>Bacilli</taxon>
        <taxon>Bacillales</taxon>
        <taxon>Paenibacillaceae</taxon>
        <taxon>Cohnella</taxon>
    </lineage>
</organism>
<name>A0A7X0RTH7_9BACL</name>
<evidence type="ECO:0000313" key="2">
    <source>
        <dbReference type="Proteomes" id="UP000547209"/>
    </source>
</evidence>
<accession>A0A7X0RTH7</accession>
<sequence length="63" mass="7282">MLLYRSHRFRSREVEAQKQGNGYILRDRTGQVGGISYQTVDVDTWIIIDHIDLDRTPNMAMSG</sequence>
<dbReference type="RefSeq" id="WP_185143588.1">
    <property type="nucleotide sequence ID" value="NZ_JACJVP010000025.1"/>
</dbReference>
<comment type="caution">
    <text evidence="1">The sequence shown here is derived from an EMBL/GenBank/DDBJ whole genome shotgun (WGS) entry which is preliminary data.</text>
</comment>
<proteinExistence type="predicted"/>
<evidence type="ECO:0000313" key="1">
    <source>
        <dbReference type="EMBL" id="MBB6672105.1"/>
    </source>
</evidence>